<dbReference type="InParanoid" id="A0A132BDC1"/>
<reference evidence="2 3" key="1">
    <citation type="submission" date="2015-10" db="EMBL/GenBank/DDBJ databases">
        <title>Full genome of DAOMC 229536 Phialocephala scopiformis, a fungal endophyte of spruce producing the potent anti-insectan compound rugulosin.</title>
        <authorList>
            <consortium name="DOE Joint Genome Institute"/>
            <person name="Walker A.K."/>
            <person name="Frasz S.L."/>
            <person name="Seifert K.A."/>
            <person name="Miller J.D."/>
            <person name="Mondo S.J."/>
            <person name="Labutti K."/>
            <person name="Lipzen A."/>
            <person name="Dockter R."/>
            <person name="Kennedy M."/>
            <person name="Grigoriev I.V."/>
            <person name="Spatafora J.W."/>
        </authorList>
    </citation>
    <scope>NUCLEOTIDE SEQUENCE [LARGE SCALE GENOMIC DNA]</scope>
    <source>
        <strain evidence="2 3">CBS 120377</strain>
    </source>
</reference>
<feature type="compositionally biased region" description="Low complexity" evidence="1">
    <location>
        <begin position="29"/>
        <end position="49"/>
    </location>
</feature>
<evidence type="ECO:0000313" key="2">
    <source>
        <dbReference type="EMBL" id="KUJ09657.1"/>
    </source>
</evidence>
<sequence length="201" mass="21545">MSALGATVDPALQALSTVPFPSLTVNGAAAARANAAGSASQSSSTQTASVPRSDKSKTSRKRKAEALEEPETICKIFIPDTQSSSGSCFRREDEDYRGRKSMWFLTSPSSDGNAAWQRAFDEDKRLSALFAKRNGADSIMIQALFHAKVKNAWNLAADPDGPPPLITLDTFGITQGVHVALAQYTDDNLGFQVDPALMAEY</sequence>
<dbReference type="EMBL" id="KQ947431">
    <property type="protein sequence ID" value="KUJ09657.1"/>
    <property type="molecule type" value="Genomic_DNA"/>
</dbReference>
<organism evidence="2 3">
    <name type="scientific">Mollisia scopiformis</name>
    <name type="common">Conifer needle endophyte fungus</name>
    <name type="synonym">Phialocephala scopiformis</name>
    <dbReference type="NCBI Taxonomy" id="149040"/>
    <lineage>
        <taxon>Eukaryota</taxon>
        <taxon>Fungi</taxon>
        <taxon>Dikarya</taxon>
        <taxon>Ascomycota</taxon>
        <taxon>Pezizomycotina</taxon>
        <taxon>Leotiomycetes</taxon>
        <taxon>Helotiales</taxon>
        <taxon>Mollisiaceae</taxon>
        <taxon>Mollisia</taxon>
    </lineage>
</organism>
<name>A0A132BDC1_MOLSC</name>
<gene>
    <name evidence="2" type="ORF">LY89DRAFT_787940</name>
</gene>
<dbReference type="GeneID" id="28832847"/>
<protein>
    <submittedName>
        <fullName evidence="2">Uncharacterized protein</fullName>
    </submittedName>
</protein>
<dbReference type="AlphaFoldDB" id="A0A132BDC1"/>
<dbReference type="RefSeq" id="XP_018064012.1">
    <property type="nucleotide sequence ID" value="XM_018223121.1"/>
</dbReference>
<dbReference type="Proteomes" id="UP000070700">
    <property type="component" value="Unassembled WGS sequence"/>
</dbReference>
<dbReference type="OrthoDB" id="3551177at2759"/>
<feature type="region of interest" description="Disordered" evidence="1">
    <location>
        <begin position="29"/>
        <end position="66"/>
    </location>
</feature>
<evidence type="ECO:0000313" key="3">
    <source>
        <dbReference type="Proteomes" id="UP000070700"/>
    </source>
</evidence>
<proteinExistence type="predicted"/>
<accession>A0A132BDC1</accession>
<keyword evidence="3" id="KW-1185">Reference proteome</keyword>
<evidence type="ECO:0000256" key="1">
    <source>
        <dbReference type="SAM" id="MobiDB-lite"/>
    </source>
</evidence>
<dbReference type="KEGG" id="psco:LY89DRAFT_787940"/>